<accession>A0A239EBX8</accession>
<evidence type="ECO:0000313" key="2">
    <source>
        <dbReference type="Proteomes" id="UP000198356"/>
    </source>
</evidence>
<gene>
    <name evidence="1" type="ORF">SAMN05421770_101871</name>
</gene>
<dbReference type="EMBL" id="FZOU01000001">
    <property type="protein sequence ID" value="SNS41444.1"/>
    <property type="molecule type" value="Genomic_DNA"/>
</dbReference>
<name>A0A239EBX8_9BACT</name>
<proteinExistence type="predicted"/>
<evidence type="ECO:0008006" key="3">
    <source>
        <dbReference type="Google" id="ProtNLM"/>
    </source>
</evidence>
<sequence>MQFRSVHLCAQCGHSIPLEEIDGKAVALGIIACPSCSSTGAVNLQIVEFIEQDIFPAPE</sequence>
<dbReference type="AlphaFoldDB" id="A0A239EBX8"/>
<dbReference type="Proteomes" id="UP000198356">
    <property type="component" value="Unassembled WGS sequence"/>
</dbReference>
<keyword evidence="2" id="KW-1185">Reference proteome</keyword>
<evidence type="ECO:0000313" key="1">
    <source>
        <dbReference type="EMBL" id="SNS41444.1"/>
    </source>
</evidence>
<protein>
    <recommendedName>
        <fullName evidence="3">MJ0042 family finger-like domain-containing protein</fullName>
    </recommendedName>
</protein>
<reference evidence="1 2" key="1">
    <citation type="submission" date="2017-06" db="EMBL/GenBank/DDBJ databases">
        <authorList>
            <person name="Kim H.J."/>
            <person name="Triplett B.A."/>
        </authorList>
    </citation>
    <scope>NUCLEOTIDE SEQUENCE [LARGE SCALE GENOMIC DNA]</scope>
    <source>
        <strain evidence="1 2">DSM 18704</strain>
    </source>
</reference>
<organism evidence="1 2">
    <name type="scientific">Granulicella rosea</name>
    <dbReference type="NCBI Taxonomy" id="474952"/>
    <lineage>
        <taxon>Bacteria</taxon>
        <taxon>Pseudomonadati</taxon>
        <taxon>Acidobacteriota</taxon>
        <taxon>Terriglobia</taxon>
        <taxon>Terriglobales</taxon>
        <taxon>Acidobacteriaceae</taxon>
        <taxon>Granulicella</taxon>
    </lineage>
</organism>